<reference evidence="4 5" key="1">
    <citation type="submission" date="2017-06" db="EMBL/GenBank/DDBJ databases">
        <authorList>
            <person name="Kim H.J."/>
            <person name="Triplett B.A."/>
        </authorList>
    </citation>
    <scope>NUCLEOTIDE SEQUENCE [LARGE SCALE GENOMIC DNA]</scope>
    <source>
        <strain evidence="4 5">CGMCC 4.5593</strain>
    </source>
</reference>
<dbReference type="InterPro" id="IPR045450">
    <property type="entry name" value="VMAP_C"/>
</dbReference>
<accession>A0A239P7D0</accession>
<evidence type="ECO:0000313" key="5">
    <source>
        <dbReference type="Proteomes" id="UP000198362"/>
    </source>
</evidence>
<evidence type="ECO:0000259" key="2">
    <source>
        <dbReference type="Pfam" id="PF19916"/>
    </source>
</evidence>
<feature type="domain" description="vWA-MoxR associated protein middle region 0" evidence="2">
    <location>
        <begin position="417"/>
        <end position="511"/>
    </location>
</feature>
<dbReference type="RefSeq" id="WP_179266434.1">
    <property type="nucleotide sequence ID" value="NZ_FZPH01000014.1"/>
</dbReference>
<dbReference type="Pfam" id="PF20028">
    <property type="entry name" value="VMAP-C"/>
    <property type="match status" value="1"/>
</dbReference>
<evidence type="ECO:0000256" key="1">
    <source>
        <dbReference type="SAM" id="MobiDB-lite"/>
    </source>
</evidence>
<name>A0A239P7D0_9ACTN</name>
<dbReference type="SUPFAM" id="SSF50494">
    <property type="entry name" value="Trypsin-like serine proteases"/>
    <property type="match status" value="1"/>
</dbReference>
<proteinExistence type="predicted"/>
<dbReference type="Proteomes" id="UP000198362">
    <property type="component" value="Unassembled WGS sequence"/>
</dbReference>
<dbReference type="Pfam" id="PF13365">
    <property type="entry name" value="Trypsin_2"/>
    <property type="match status" value="1"/>
</dbReference>
<dbReference type="InterPro" id="IPR009003">
    <property type="entry name" value="Peptidase_S1_PA"/>
</dbReference>
<sequence>MDTQPSAGAWQVRISDQHGQVLGCGVLVSHRDVITCAHVLSTQKKRPTGPFVLHFPRSATATDTVAEVVQDGWVPIGPNGQGDIAVLRFATSLAADVAPATLGKGRDKQGRSAKVFGHPRGVDHGVWSDGRIADTVGPANELVQLSGGMARHNERIERGFSGGGVLVGDRVVGIVVSSVTGSERVAAFMIPMEVVAGRWSPLARMLDDHNGGLVTPAAAHHVLGQLDGSEALLHHQERIVALLPADVRAEIGPPPHSLAHIVDSCRTRQDLRRFADLVKYFEGPTALAEALETALDRHGVPRETPSAETPDVLTANQVRNLTDALAHMRYFLDLATRRVYFETFARRVRDKLHREVTLAVSNDVYADARNLIEVCLPIAGSLRLFVDGIPPADRTQGTGFGELMLVVEQICIERILTDGERDELVAQASTAPDDVLNAAQRACVDPFESVATADRTQADQLVRRIESLSSRADQLPRIIQFTEHLAASLPELRSALHDWGDRVSARLGAHYVDVATLRRSVPSLTVPLERPVMSVQLVPDSIDRSQFLLAIVLDRGGAARRQLVASDQPQPLDELIRKVDATIDRALEIVDYDDTFMIEVAVPRSLVTEPVDTWPITDNFLEDQIGRRFPVVLRSLERMREPKVRSQWRKKWKLAQAQRDPDPSAMHFLGHASTDTPLMVRETLRGDEKLLLAMGGPPARQPDKPAPDAYAAALSAGIAYLLWVRDPELEGTMRTRLEEALAERPVRALVDVVAAWRAADAADDPLAAELTLMVCDEERTPTPSSGPDLNAPTRRRS</sequence>
<organism evidence="4 5">
    <name type="scientific">Asanoa hainanensis</name>
    <dbReference type="NCBI Taxonomy" id="560556"/>
    <lineage>
        <taxon>Bacteria</taxon>
        <taxon>Bacillati</taxon>
        <taxon>Actinomycetota</taxon>
        <taxon>Actinomycetes</taxon>
        <taxon>Micromonosporales</taxon>
        <taxon>Micromonosporaceae</taxon>
        <taxon>Asanoa</taxon>
    </lineage>
</organism>
<feature type="region of interest" description="Disordered" evidence="1">
    <location>
        <begin position="776"/>
        <end position="797"/>
    </location>
</feature>
<evidence type="ECO:0000313" key="4">
    <source>
        <dbReference type="EMBL" id="SNT62793.1"/>
    </source>
</evidence>
<gene>
    <name evidence="4" type="ORF">SAMN05421812_114184</name>
</gene>
<feature type="domain" description="vWA-MoxR associated protein C-terminal" evidence="3">
    <location>
        <begin position="546"/>
        <end position="773"/>
    </location>
</feature>
<dbReference type="EMBL" id="FZPH01000014">
    <property type="protein sequence ID" value="SNT62793.1"/>
    <property type="molecule type" value="Genomic_DNA"/>
</dbReference>
<dbReference type="AlphaFoldDB" id="A0A239P7D0"/>
<dbReference type="InterPro" id="IPR045555">
    <property type="entry name" value="VMAP-M0"/>
</dbReference>
<evidence type="ECO:0000259" key="3">
    <source>
        <dbReference type="Pfam" id="PF20028"/>
    </source>
</evidence>
<keyword evidence="5" id="KW-1185">Reference proteome</keyword>
<protein>
    <submittedName>
        <fullName evidence="4">Trypsin-like peptidase domain-containing protein</fullName>
    </submittedName>
</protein>
<dbReference type="Pfam" id="PF19916">
    <property type="entry name" value="VMAP-M0"/>
    <property type="match status" value="1"/>
</dbReference>
<dbReference type="Gene3D" id="2.40.10.120">
    <property type="match status" value="1"/>
</dbReference>